<comment type="cofactor">
    <cofactor evidence="1">
        <name>Mg(2+)</name>
        <dbReference type="ChEBI" id="CHEBI:18420"/>
    </cofactor>
</comment>
<evidence type="ECO:0000313" key="5">
    <source>
        <dbReference type="Proteomes" id="UP001603857"/>
    </source>
</evidence>
<dbReference type="AlphaFoldDB" id="A0ABD1LWQ4"/>
<dbReference type="InterPro" id="IPR008930">
    <property type="entry name" value="Terpenoid_cyclase/PrenylTrfase"/>
</dbReference>
<gene>
    <name evidence="4" type="ORF">Fmac_021379</name>
</gene>
<dbReference type="PANTHER" id="PTHR31225:SF221">
    <property type="entry name" value="(-)-GERMACRENE D SYNTHASE"/>
    <property type="match status" value="1"/>
</dbReference>
<evidence type="ECO:0000256" key="2">
    <source>
        <dbReference type="ARBA" id="ARBA00023239"/>
    </source>
</evidence>
<dbReference type="InterPro" id="IPR050148">
    <property type="entry name" value="Terpene_synthase-like"/>
</dbReference>
<dbReference type="GO" id="GO:0016829">
    <property type="term" value="F:lyase activity"/>
    <property type="evidence" value="ECO:0007669"/>
    <property type="project" value="UniProtKB-KW"/>
</dbReference>
<dbReference type="InterPro" id="IPR036965">
    <property type="entry name" value="Terpene_synth_N_sf"/>
</dbReference>
<feature type="domain" description="Terpene synthase N-terminal" evidence="3">
    <location>
        <begin position="40"/>
        <end position="107"/>
    </location>
</feature>
<dbReference type="Gene3D" id="1.50.10.130">
    <property type="entry name" value="Terpene synthase, N-terminal domain"/>
    <property type="match status" value="1"/>
</dbReference>
<dbReference type="Pfam" id="PF01397">
    <property type="entry name" value="Terpene_synth"/>
    <property type="match status" value="1"/>
</dbReference>
<keyword evidence="2" id="KW-0456">Lyase</keyword>
<dbReference type="InterPro" id="IPR001906">
    <property type="entry name" value="Terpene_synth_N"/>
</dbReference>
<keyword evidence="5" id="KW-1185">Reference proteome</keyword>
<protein>
    <recommendedName>
        <fullName evidence="3">Terpene synthase N-terminal domain-containing protein</fullName>
    </recommendedName>
</protein>
<organism evidence="4 5">
    <name type="scientific">Flemingia macrophylla</name>
    <dbReference type="NCBI Taxonomy" id="520843"/>
    <lineage>
        <taxon>Eukaryota</taxon>
        <taxon>Viridiplantae</taxon>
        <taxon>Streptophyta</taxon>
        <taxon>Embryophyta</taxon>
        <taxon>Tracheophyta</taxon>
        <taxon>Spermatophyta</taxon>
        <taxon>Magnoliopsida</taxon>
        <taxon>eudicotyledons</taxon>
        <taxon>Gunneridae</taxon>
        <taxon>Pentapetalae</taxon>
        <taxon>rosids</taxon>
        <taxon>fabids</taxon>
        <taxon>Fabales</taxon>
        <taxon>Fabaceae</taxon>
        <taxon>Papilionoideae</taxon>
        <taxon>50 kb inversion clade</taxon>
        <taxon>NPAAA clade</taxon>
        <taxon>indigoferoid/millettioid clade</taxon>
        <taxon>Phaseoleae</taxon>
        <taxon>Flemingia</taxon>
    </lineage>
</organism>
<comment type="caution">
    <text evidence="4">The sequence shown here is derived from an EMBL/GenBank/DDBJ whole genome shotgun (WGS) entry which is preliminary data.</text>
</comment>
<name>A0ABD1LWQ4_9FABA</name>
<evidence type="ECO:0000256" key="1">
    <source>
        <dbReference type="ARBA" id="ARBA00001946"/>
    </source>
</evidence>
<reference evidence="4 5" key="1">
    <citation type="submission" date="2024-08" db="EMBL/GenBank/DDBJ databases">
        <title>Insights into the chromosomal genome structure of Flemingia macrophylla.</title>
        <authorList>
            <person name="Ding Y."/>
            <person name="Zhao Y."/>
            <person name="Bi W."/>
            <person name="Wu M."/>
            <person name="Zhao G."/>
            <person name="Gong Y."/>
            <person name="Li W."/>
            <person name="Zhang P."/>
        </authorList>
    </citation>
    <scope>NUCLEOTIDE SEQUENCE [LARGE SCALE GENOMIC DNA]</scope>
    <source>
        <strain evidence="4">DYQJB</strain>
        <tissue evidence="4">Leaf</tissue>
    </source>
</reference>
<dbReference type="PANTHER" id="PTHR31225">
    <property type="entry name" value="OS04G0344100 PROTEIN-RELATED"/>
    <property type="match status" value="1"/>
</dbReference>
<evidence type="ECO:0000259" key="3">
    <source>
        <dbReference type="Pfam" id="PF01397"/>
    </source>
</evidence>
<proteinExistence type="predicted"/>
<sequence length="120" mass="13355">MSGSVPVFAKDAKPPSEFRPIADYHPSVWGDHFISYLSPSHVKDLQGNFSERLSSDVEGILSLYEASHVMIHGEEILEEALTFTSTHLKSIVTTLSLFLAAQVNHSLRQSLHKNLPRLEA</sequence>
<dbReference type="EMBL" id="JBGMDY010000007">
    <property type="protein sequence ID" value="KAL2327952.1"/>
    <property type="molecule type" value="Genomic_DNA"/>
</dbReference>
<dbReference type="SUPFAM" id="SSF48239">
    <property type="entry name" value="Terpenoid cyclases/Protein prenyltransferases"/>
    <property type="match status" value="1"/>
</dbReference>
<dbReference type="Proteomes" id="UP001603857">
    <property type="component" value="Unassembled WGS sequence"/>
</dbReference>
<accession>A0ABD1LWQ4</accession>
<evidence type="ECO:0000313" key="4">
    <source>
        <dbReference type="EMBL" id="KAL2327952.1"/>
    </source>
</evidence>